<feature type="compositionally biased region" description="Low complexity" evidence="6">
    <location>
        <begin position="123"/>
        <end position="147"/>
    </location>
</feature>
<dbReference type="InterPro" id="IPR002293">
    <property type="entry name" value="AA/rel_permease1"/>
</dbReference>
<sequence length="840" mass="90074">MARPPPSSPPGGTRRPGPTPTPLSTFQSSVTSRPLSSASTSEWDDGVNSSFISTTSSQPFFPSAPTPNNTFSPPDAYDGQSTSQLGVETGYTSNSDIRLPYDPIHPVLPTTSGLSPHSSLHQPTSLTSHASSHLISSSQQLSIPHSTRPIPDPPLSLHSGFSSHLADQTTPITETTSIGTPPSAHKPPLDLASTESRNGLRGQGDRDAARLRQLGYDAVLGRDYTFWSSLAISWLNIGALQGTINAVSACYSYGGPMMILVAWPISGIFCFFLTLTLSELASAYPVSGAMSSWAWKLARGSVGGERLWAWTLGGFILLVTWEIVNIVAGTMSISFHYEKKSWHLFFMFLVVLLICGTVGSTGWGRSHRFWLISGLYGFCMWVVLCITLLATNATKHRPGPTFTDFYNTTGWSSKPYVYLLGWQFTTIASGADASAHMAEETQNPSRNVPNAMTASVIGTYLLGYISIILLLVSVSPEDASTVRAHVFPFGYILTKAISEHGAIAVCSLMIVVLHLQVLAQLQASSRFVFAMARDNAMPFSNWIRRTNAAKNPIFANWLVVALCVPFASMTLGSRSALYSVLAVTACTMSYVGYIVPAGLYLFSGKNLQSEGRTTWSLRRWSKPVAVIGLFYGSLLIVAQTFPGSRPVTAATMSWSPVIIVGTMILCFITWKCYGDRHYSGPIRAVTKWETGVEIDLSSALNSSRSKPSATSPIYSPKGNGDFNGLHHSPDLLGLRPPIVSTETESSLKLALEPHMPSVVHTITVDSRGTAHTGRGHGAESGVTVSTGWTDGSNSSGWTSGVESGVESGAGVGGRSDMRVSTGSGETIRSEDITPTTSRVV</sequence>
<keyword evidence="3 7" id="KW-0812">Transmembrane</keyword>
<evidence type="ECO:0000256" key="4">
    <source>
        <dbReference type="ARBA" id="ARBA00022989"/>
    </source>
</evidence>
<dbReference type="PANTHER" id="PTHR45649:SF9">
    <property type="entry name" value="AMINO-ACID PERMEASE 2"/>
    <property type="match status" value="1"/>
</dbReference>
<gene>
    <name evidence="8" type="ORF">I316_03692</name>
</gene>
<feature type="transmembrane region" description="Helical" evidence="7">
    <location>
        <begin position="307"/>
        <end position="330"/>
    </location>
</feature>
<name>A0A1B9GUB9_9TREE</name>
<reference evidence="9" key="2">
    <citation type="submission" date="2013-12" db="EMBL/GenBank/DDBJ databases">
        <title>Evolution of pathogenesis and genome organization in the Tremellales.</title>
        <authorList>
            <person name="Cuomo C."/>
            <person name="Litvintseva A."/>
            <person name="Heitman J."/>
            <person name="Chen Y."/>
            <person name="Sun S."/>
            <person name="Springer D."/>
            <person name="Dromer F."/>
            <person name="Young S."/>
            <person name="Zeng Q."/>
            <person name="Chapman S."/>
            <person name="Gujja S."/>
            <person name="Saif S."/>
            <person name="Birren B."/>
        </authorList>
    </citation>
    <scope>NUCLEOTIDE SEQUENCE [LARGE SCALE GENOMIC DNA]</scope>
    <source>
        <strain evidence="9">BCC8398</strain>
    </source>
</reference>
<feature type="transmembrane region" description="Helical" evidence="7">
    <location>
        <begin position="577"/>
        <end position="602"/>
    </location>
</feature>
<evidence type="ECO:0000256" key="6">
    <source>
        <dbReference type="SAM" id="MobiDB-lite"/>
    </source>
</evidence>
<reference evidence="8 9" key="1">
    <citation type="submission" date="2013-07" db="EMBL/GenBank/DDBJ databases">
        <title>The Genome Sequence of Cryptococcus heveanensis BCC8398.</title>
        <authorList>
            <consortium name="The Broad Institute Genome Sequencing Platform"/>
            <person name="Cuomo C."/>
            <person name="Litvintseva A."/>
            <person name="Chen Y."/>
            <person name="Heitman J."/>
            <person name="Sun S."/>
            <person name="Springer D."/>
            <person name="Dromer F."/>
            <person name="Young S.K."/>
            <person name="Zeng Q."/>
            <person name="Gargeya S."/>
            <person name="Fitzgerald M."/>
            <person name="Abouelleil A."/>
            <person name="Alvarado L."/>
            <person name="Berlin A.M."/>
            <person name="Chapman S.B."/>
            <person name="Dewar J."/>
            <person name="Goldberg J."/>
            <person name="Griggs A."/>
            <person name="Gujja S."/>
            <person name="Hansen M."/>
            <person name="Howarth C."/>
            <person name="Imamovic A."/>
            <person name="Larimer J."/>
            <person name="McCowan C."/>
            <person name="Murphy C."/>
            <person name="Pearson M."/>
            <person name="Priest M."/>
            <person name="Roberts A."/>
            <person name="Saif S."/>
            <person name="Shea T."/>
            <person name="Sykes S."/>
            <person name="Wortman J."/>
            <person name="Nusbaum C."/>
            <person name="Birren B."/>
        </authorList>
    </citation>
    <scope>NUCLEOTIDE SEQUENCE [LARGE SCALE GENOMIC DNA]</scope>
    <source>
        <strain evidence="8 9">BCC8398</strain>
    </source>
</reference>
<feature type="transmembrane region" description="Helical" evidence="7">
    <location>
        <begin position="369"/>
        <end position="390"/>
    </location>
</feature>
<protein>
    <submittedName>
        <fullName evidence="8">Amino acid/metabolite permease</fullName>
    </submittedName>
</protein>
<feature type="transmembrane region" description="Helical" evidence="7">
    <location>
        <begin position="451"/>
        <end position="472"/>
    </location>
</feature>
<evidence type="ECO:0000256" key="7">
    <source>
        <dbReference type="SAM" id="Phobius"/>
    </source>
</evidence>
<feature type="region of interest" description="Disordered" evidence="6">
    <location>
        <begin position="1"/>
        <end position="205"/>
    </location>
</feature>
<feature type="compositionally biased region" description="Low complexity" evidence="6">
    <location>
        <begin position="794"/>
        <end position="806"/>
    </location>
</feature>
<feature type="transmembrane region" description="Helical" evidence="7">
    <location>
        <begin position="501"/>
        <end position="521"/>
    </location>
</feature>
<feature type="compositionally biased region" description="Low complexity" evidence="6">
    <location>
        <begin position="169"/>
        <end position="183"/>
    </location>
</feature>
<feature type="compositionally biased region" description="Polar residues" evidence="6">
    <location>
        <begin position="782"/>
        <end position="793"/>
    </location>
</feature>
<dbReference type="Pfam" id="PF13520">
    <property type="entry name" value="AA_permease_2"/>
    <property type="match status" value="1"/>
</dbReference>
<feature type="transmembrane region" description="Helical" evidence="7">
    <location>
        <begin position="623"/>
        <end position="641"/>
    </location>
</feature>
<comment type="subcellular location">
    <subcellularLocation>
        <location evidence="1">Membrane</location>
        <topology evidence="1">Multi-pass membrane protein</topology>
    </subcellularLocation>
</comment>
<accession>A0A1B9GUB9</accession>
<keyword evidence="4 7" id="KW-1133">Transmembrane helix</keyword>
<feature type="transmembrane region" description="Helical" evidence="7">
    <location>
        <begin position="342"/>
        <end position="363"/>
    </location>
</feature>
<keyword evidence="5 7" id="KW-0472">Membrane</keyword>
<evidence type="ECO:0000256" key="2">
    <source>
        <dbReference type="ARBA" id="ARBA00022448"/>
    </source>
</evidence>
<dbReference type="GO" id="GO:0016020">
    <property type="term" value="C:membrane"/>
    <property type="evidence" value="ECO:0007669"/>
    <property type="project" value="UniProtKB-SubCell"/>
</dbReference>
<feature type="region of interest" description="Disordered" evidence="6">
    <location>
        <begin position="767"/>
        <end position="840"/>
    </location>
</feature>
<feature type="compositionally biased region" description="Polar residues" evidence="6">
    <location>
        <begin position="818"/>
        <end position="840"/>
    </location>
</feature>
<keyword evidence="2" id="KW-0813">Transport</keyword>
<dbReference type="AlphaFoldDB" id="A0A1B9GUB9"/>
<dbReference type="Gene3D" id="1.20.1740.10">
    <property type="entry name" value="Amino acid/polyamine transporter I"/>
    <property type="match status" value="1"/>
</dbReference>
<evidence type="ECO:0000313" key="9">
    <source>
        <dbReference type="Proteomes" id="UP000092666"/>
    </source>
</evidence>
<dbReference type="PANTHER" id="PTHR45649">
    <property type="entry name" value="AMINO-ACID PERMEASE BAT1"/>
    <property type="match status" value="1"/>
</dbReference>
<feature type="transmembrane region" description="Helical" evidence="7">
    <location>
        <begin position="261"/>
        <end position="287"/>
    </location>
</feature>
<feature type="compositionally biased region" description="Polar residues" evidence="6">
    <location>
        <begin position="109"/>
        <end position="122"/>
    </location>
</feature>
<evidence type="ECO:0000256" key="5">
    <source>
        <dbReference type="ARBA" id="ARBA00023136"/>
    </source>
</evidence>
<evidence type="ECO:0000313" key="8">
    <source>
        <dbReference type="EMBL" id="OCF34650.1"/>
    </source>
</evidence>
<feature type="compositionally biased region" description="Polar residues" evidence="6">
    <location>
        <begin position="79"/>
        <end position="96"/>
    </location>
</feature>
<evidence type="ECO:0000256" key="3">
    <source>
        <dbReference type="ARBA" id="ARBA00022692"/>
    </source>
</evidence>
<feature type="compositionally biased region" description="Polar residues" evidence="6">
    <location>
        <begin position="23"/>
        <end position="72"/>
    </location>
</feature>
<feature type="compositionally biased region" description="Polar residues" evidence="6">
    <location>
        <begin position="159"/>
        <end position="168"/>
    </location>
</feature>
<keyword evidence="9" id="KW-1185">Reference proteome</keyword>
<dbReference type="Proteomes" id="UP000092666">
    <property type="component" value="Unassembled WGS sequence"/>
</dbReference>
<dbReference type="EMBL" id="KV700124">
    <property type="protein sequence ID" value="OCF34650.1"/>
    <property type="molecule type" value="Genomic_DNA"/>
</dbReference>
<feature type="transmembrane region" description="Helical" evidence="7">
    <location>
        <begin position="553"/>
        <end position="571"/>
    </location>
</feature>
<proteinExistence type="predicted"/>
<organism evidence="8 9">
    <name type="scientific">Kwoniella heveanensis BCC8398</name>
    <dbReference type="NCBI Taxonomy" id="1296120"/>
    <lineage>
        <taxon>Eukaryota</taxon>
        <taxon>Fungi</taxon>
        <taxon>Dikarya</taxon>
        <taxon>Basidiomycota</taxon>
        <taxon>Agaricomycotina</taxon>
        <taxon>Tremellomycetes</taxon>
        <taxon>Tremellales</taxon>
        <taxon>Cryptococcaceae</taxon>
        <taxon>Kwoniella</taxon>
    </lineage>
</organism>
<evidence type="ECO:0000256" key="1">
    <source>
        <dbReference type="ARBA" id="ARBA00004141"/>
    </source>
</evidence>
<feature type="transmembrane region" description="Helical" evidence="7">
    <location>
        <begin position="653"/>
        <end position="673"/>
    </location>
</feature>
<dbReference type="STRING" id="1296120.A0A1B9GUB9"/>
<dbReference type="OrthoDB" id="10054429at2759"/>
<dbReference type="GO" id="GO:0022857">
    <property type="term" value="F:transmembrane transporter activity"/>
    <property type="evidence" value="ECO:0007669"/>
    <property type="project" value="InterPro"/>
</dbReference>